<name>A0A8J4F7L0_9CHLO</name>
<dbReference type="Proteomes" id="UP000747399">
    <property type="component" value="Unassembled WGS sequence"/>
</dbReference>
<keyword evidence="3" id="KW-1185">Reference proteome</keyword>
<reference evidence="2" key="1">
    <citation type="journal article" date="2021" name="Proc. Natl. Acad. Sci. U.S.A.">
        <title>Three genomes in the algal genus Volvox reveal the fate of a haploid sex-determining region after a transition to homothallism.</title>
        <authorList>
            <person name="Yamamoto K."/>
            <person name="Hamaji T."/>
            <person name="Kawai-Toyooka H."/>
            <person name="Matsuzaki R."/>
            <person name="Takahashi F."/>
            <person name="Nishimura Y."/>
            <person name="Kawachi M."/>
            <person name="Noguchi H."/>
            <person name="Minakuchi Y."/>
            <person name="Umen J.G."/>
            <person name="Toyoda A."/>
            <person name="Nozaki H."/>
        </authorList>
    </citation>
    <scope>NUCLEOTIDE SEQUENCE</scope>
    <source>
        <strain evidence="2">NIES-3780</strain>
    </source>
</reference>
<comment type="caution">
    <text evidence="2">The sequence shown here is derived from an EMBL/GenBank/DDBJ whole genome shotgun (WGS) entry which is preliminary data.</text>
</comment>
<feature type="compositionally biased region" description="Basic residues" evidence="1">
    <location>
        <begin position="1"/>
        <end position="17"/>
    </location>
</feature>
<organism evidence="2 3">
    <name type="scientific">Volvox africanus</name>
    <dbReference type="NCBI Taxonomy" id="51714"/>
    <lineage>
        <taxon>Eukaryota</taxon>
        <taxon>Viridiplantae</taxon>
        <taxon>Chlorophyta</taxon>
        <taxon>core chlorophytes</taxon>
        <taxon>Chlorophyceae</taxon>
        <taxon>CS clade</taxon>
        <taxon>Chlamydomonadales</taxon>
        <taxon>Volvocaceae</taxon>
        <taxon>Volvox</taxon>
    </lineage>
</organism>
<feature type="compositionally biased region" description="Low complexity" evidence="1">
    <location>
        <begin position="102"/>
        <end position="111"/>
    </location>
</feature>
<proteinExistence type="predicted"/>
<feature type="region of interest" description="Disordered" evidence="1">
    <location>
        <begin position="1"/>
        <end position="122"/>
    </location>
</feature>
<evidence type="ECO:0000313" key="3">
    <source>
        <dbReference type="Proteomes" id="UP000747399"/>
    </source>
</evidence>
<sequence>MSSFRRHQLLRGLRRRRETAGTRHAVKRMTTTTAADGATAAADTRHHQLPRGLNGRPCSRGHDQGPYKGAIAPRALPYSGAASQRTDRACAADAAADDDGADQAADAAARDSGGIAVATAGG</sequence>
<evidence type="ECO:0000256" key="1">
    <source>
        <dbReference type="SAM" id="MobiDB-lite"/>
    </source>
</evidence>
<accession>A0A8J4F7L0</accession>
<gene>
    <name evidence="2" type="ORF">Vafri_18365</name>
</gene>
<dbReference type="EMBL" id="BNCO01000066">
    <property type="protein sequence ID" value="GIL64448.1"/>
    <property type="molecule type" value="Genomic_DNA"/>
</dbReference>
<evidence type="ECO:0000313" key="2">
    <source>
        <dbReference type="EMBL" id="GIL64448.1"/>
    </source>
</evidence>
<dbReference type="AlphaFoldDB" id="A0A8J4F7L0"/>
<protein>
    <submittedName>
        <fullName evidence="2">Uncharacterized protein</fullName>
    </submittedName>
</protein>
<feature type="compositionally biased region" description="Low complexity" evidence="1">
    <location>
        <begin position="30"/>
        <end position="42"/>
    </location>
</feature>